<evidence type="ECO:0000313" key="2">
    <source>
        <dbReference type="Proteomes" id="UP000478052"/>
    </source>
</evidence>
<keyword evidence="2" id="KW-1185">Reference proteome</keyword>
<sequence length="71" mass="8272">MLAVPYDCEWSLLLVPCTENPIIITDKLRNNQYERMETLGATHLHEFLSSEPTATQKLFIFLKKSTLFKEI</sequence>
<keyword evidence="1" id="KW-0548">Nucleotidyltransferase</keyword>
<gene>
    <name evidence="1" type="ORF">FWK35_00009453</name>
</gene>
<dbReference type="GO" id="GO:0003964">
    <property type="term" value="F:RNA-directed DNA polymerase activity"/>
    <property type="evidence" value="ECO:0007669"/>
    <property type="project" value="UniProtKB-KW"/>
</dbReference>
<accession>A0A6G0ZKH5</accession>
<reference evidence="1 2" key="1">
    <citation type="submission" date="2019-08" db="EMBL/GenBank/DDBJ databases">
        <title>Whole genome of Aphis craccivora.</title>
        <authorList>
            <person name="Voronova N.V."/>
            <person name="Shulinski R.S."/>
            <person name="Bandarenka Y.V."/>
            <person name="Zhorov D.G."/>
            <person name="Warner D."/>
        </authorList>
    </citation>
    <scope>NUCLEOTIDE SEQUENCE [LARGE SCALE GENOMIC DNA]</scope>
    <source>
        <strain evidence="1">180601</strain>
        <tissue evidence="1">Whole Body</tissue>
    </source>
</reference>
<evidence type="ECO:0000313" key="1">
    <source>
        <dbReference type="EMBL" id="KAF0771774.1"/>
    </source>
</evidence>
<name>A0A6G0ZKH5_APHCR</name>
<organism evidence="1 2">
    <name type="scientific">Aphis craccivora</name>
    <name type="common">Cowpea aphid</name>
    <dbReference type="NCBI Taxonomy" id="307492"/>
    <lineage>
        <taxon>Eukaryota</taxon>
        <taxon>Metazoa</taxon>
        <taxon>Ecdysozoa</taxon>
        <taxon>Arthropoda</taxon>
        <taxon>Hexapoda</taxon>
        <taxon>Insecta</taxon>
        <taxon>Pterygota</taxon>
        <taxon>Neoptera</taxon>
        <taxon>Paraneoptera</taxon>
        <taxon>Hemiptera</taxon>
        <taxon>Sternorrhyncha</taxon>
        <taxon>Aphidomorpha</taxon>
        <taxon>Aphidoidea</taxon>
        <taxon>Aphididae</taxon>
        <taxon>Aphidini</taxon>
        <taxon>Aphis</taxon>
        <taxon>Aphis</taxon>
    </lineage>
</organism>
<keyword evidence="1" id="KW-0808">Transferase</keyword>
<dbReference type="Proteomes" id="UP000478052">
    <property type="component" value="Unassembled WGS sequence"/>
</dbReference>
<dbReference type="EMBL" id="VUJU01000255">
    <property type="protein sequence ID" value="KAF0771774.1"/>
    <property type="molecule type" value="Genomic_DNA"/>
</dbReference>
<dbReference type="AlphaFoldDB" id="A0A6G0ZKH5"/>
<proteinExistence type="predicted"/>
<protein>
    <submittedName>
        <fullName evidence="1">Putative RNA-directed DNA polymerase</fullName>
    </submittedName>
</protein>
<keyword evidence="1" id="KW-0695">RNA-directed DNA polymerase</keyword>
<comment type="caution">
    <text evidence="1">The sequence shown here is derived from an EMBL/GenBank/DDBJ whole genome shotgun (WGS) entry which is preliminary data.</text>
</comment>